<dbReference type="OrthoDB" id="10915at2157"/>
<dbReference type="Gene3D" id="2.40.360.20">
    <property type="match status" value="1"/>
</dbReference>
<evidence type="ECO:0000259" key="2">
    <source>
        <dbReference type="Pfam" id="PF21347"/>
    </source>
</evidence>
<gene>
    <name evidence="3" type="ORF">NTE_01015</name>
</gene>
<proteinExistence type="predicted"/>
<keyword evidence="1" id="KW-0812">Transmembrane</keyword>
<name>A0A075MUW6_9ARCH</name>
<dbReference type="KEGG" id="nev:NTE_01015"/>
<evidence type="ECO:0000313" key="4">
    <source>
        <dbReference type="Proteomes" id="UP000028194"/>
    </source>
</evidence>
<dbReference type="AlphaFoldDB" id="A0A075MUW6"/>
<dbReference type="GeneID" id="41596839"/>
<evidence type="ECO:0000313" key="3">
    <source>
        <dbReference type="EMBL" id="AIF83089.1"/>
    </source>
</evidence>
<dbReference type="Proteomes" id="UP000028194">
    <property type="component" value="Chromosome"/>
</dbReference>
<accession>A0A075MUW6</accession>
<feature type="transmembrane region" description="Helical" evidence="1">
    <location>
        <begin position="7"/>
        <end position="32"/>
    </location>
</feature>
<evidence type="ECO:0000256" key="1">
    <source>
        <dbReference type="SAM" id="Phobius"/>
    </source>
</evidence>
<dbReference type="STRING" id="1459636.NTE_01015"/>
<dbReference type="RefSeq" id="WP_148699922.1">
    <property type="nucleotide sequence ID" value="NZ_CP007174.1"/>
</dbReference>
<dbReference type="InterPro" id="IPR049279">
    <property type="entry name" value="DUF3108-like"/>
</dbReference>
<organism evidence="3 4">
    <name type="scientific">Candidatus Nitrososphaera evergladensis SR1</name>
    <dbReference type="NCBI Taxonomy" id="1459636"/>
    <lineage>
        <taxon>Archaea</taxon>
        <taxon>Nitrososphaerota</taxon>
        <taxon>Nitrososphaeria</taxon>
        <taxon>Nitrososphaerales</taxon>
        <taxon>Nitrososphaeraceae</taxon>
        <taxon>Nitrososphaera</taxon>
    </lineage>
</organism>
<reference evidence="3 4" key="1">
    <citation type="journal article" date="2014" name="PLoS ONE">
        <title>Genome Sequence of Candidatus Nitrososphaera evergladensis from Group I.1b Enriched from Everglades Soil Reveals Novel Genomic Features of the Ammonia-Oxidizing Archaea.</title>
        <authorList>
            <person name="Zhalnina K.V."/>
            <person name="Dias R."/>
            <person name="Leonard M.T."/>
            <person name="Dorr de Quadros P."/>
            <person name="Camargo F.A."/>
            <person name="Drew J.C."/>
            <person name="Farmerie W.G."/>
            <person name="Daroub S.H."/>
            <person name="Triplett E.W."/>
        </authorList>
    </citation>
    <scope>NUCLEOTIDE SEQUENCE [LARGE SCALE GENOMIC DNA]</scope>
    <source>
        <strain evidence="3 4">SR1</strain>
    </source>
</reference>
<keyword evidence="1" id="KW-0472">Membrane</keyword>
<keyword evidence="1" id="KW-1133">Transmembrane helix</keyword>
<dbReference type="HOGENOM" id="CLU_1227690_0_0_2"/>
<dbReference type="Pfam" id="PF21347">
    <property type="entry name" value="DUF3108_like"/>
    <property type="match status" value="1"/>
</dbReference>
<dbReference type="eggNOG" id="arCOG08733">
    <property type="taxonomic scope" value="Archaea"/>
</dbReference>
<sequence length="235" mass="25082">MTPKQQVAVMVGLFSALGIGVSVGIIAFGGGFSGGDAASILNPPTSADIYVIGAQVTDGLSMGYTVDSQGPPSLADAKVSITFAKAGDNSGSWRTTFNVVNGTQGTQNFDVMYSKELTKEGSISESARQYLEPIESSILAIRDMDYGGRDKYLVVGAPWNTIVTGSTTPITVKITSQEKVTTPAGTFDALVLSYKLNNNTSKIYVVKDLPMPVKAETYDINDQLYYKYELVSLTR</sequence>
<dbReference type="EMBL" id="CP007174">
    <property type="protein sequence ID" value="AIF83089.1"/>
    <property type="molecule type" value="Genomic_DNA"/>
</dbReference>
<feature type="domain" description="DUF3108" evidence="2">
    <location>
        <begin position="173"/>
        <end position="225"/>
    </location>
</feature>
<protein>
    <recommendedName>
        <fullName evidence="2">DUF3108 domain-containing protein</fullName>
    </recommendedName>
</protein>
<keyword evidence="4" id="KW-1185">Reference proteome</keyword>